<evidence type="ECO:0000313" key="4">
    <source>
        <dbReference type="EMBL" id="ASD54289.1"/>
    </source>
</evidence>
<geneLocation type="plasmid" evidence="17">
    <name>pchl5009t-61.8k-mcr1</name>
</geneLocation>
<accession>A0A159X5Q0</accession>
<protein>
    <submittedName>
        <fullName evidence="5">ATP-binding protein</fullName>
    </submittedName>
    <submittedName>
        <fullName evidence="2">YfdA</fullName>
    </submittedName>
</protein>
<evidence type="ECO:0000313" key="19">
    <source>
        <dbReference type="Proteomes" id="UP000537181"/>
    </source>
</evidence>
<dbReference type="Proteomes" id="UP000184277">
    <property type="component" value="Unassembled WGS sequence"/>
</dbReference>
<dbReference type="Proteomes" id="UP000840371">
    <property type="component" value="Unassembled WGS sequence"/>
</dbReference>
<reference evidence="3" key="3">
    <citation type="submission" date="2016-04" db="EMBL/GenBank/DDBJ databases">
        <authorList>
            <person name="Kieffer N."/>
            <person name="Poirel L."/>
            <person name="Brink A."/>
            <person name="Coetze J."/>
            <person name="Jayol A."/>
            <person name="Nordmann P."/>
        </authorList>
    </citation>
    <scope>NUCLEOTIDE SEQUENCE</scope>
    <source>
        <strain evidence="3">Af23</strain>
        <plasmid evidence="3">pAF23</plasmid>
    </source>
</reference>
<evidence type="ECO:0000313" key="17">
    <source>
        <dbReference type="Proteomes" id="UP000270045"/>
    </source>
</evidence>
<dbReference type="EMBL" id="CP032940">
    <property type="protein sequence ID" value="AYM25368.1"/>
    <property type="molecule type" value="Genomic_DNA"/>
</dbReference>
<dbReference type="Proteomes" id="UP000537181">
    <property type="component" value="Unassembled WGS sequence"/>
</dbReference>
<dbReference type="AlphaFoldDB" id="A0A159X5Q0"/>
<dbReference type="RefSeq" id="WP_001220543.1">
    <property type="nucleotide sequence ID" value="NZ_AP017614.1"/>
</dbReference>
<reference evidence="7 17" key="11">
    <citation type="submission" date="2018-10" db="EMBL/GenBank/DDBJ databases">
        <title>First identification of the mcr gene in New Zealand.</title>
        <authorList>
            <person name="Creighton J."/>
            <person name="Anderson T."/>
            <person name="Howard J."/>
            <person name="Heffernan H."/>
            <person name="Freeman J."/>
        </authorList>
    </citation>
    <scope>NUCLEOTIDE SEQUENCE [LARGE SCALE GENOMIC DNA]</scope>
    <source>
        <strain evidence="7 17">CHL5009T</strain>
        <plasmid evidence="7">pCHL5009T-61.8k-mcr1</plasmid>
        <plasmid evidence="17">pchl5009t-61.8k-mcr1</plasmid>
    </source>
</reference>
<evidence type="ECO:0000259" key="1">
    <source>
        <dbReference type="Pfam" id="PF00158"/>
    </source>
</evidence>
<dbReference type="EMBL" id="QKWZ01000010">
    <property type="protein sequence ID" value="PZT68140.1"/>
    <property type="molecule type" value="Genomic_DNA"/>
</dbReference>
<dbReference type="EMBL" id="KU761326">
    <property type="protein sequence ID" value="AMY28437.1"/>
    <property type="molecule type" value="Genomic_DNA"/>
</dbReference>
<dbReference type="EMBL" id="KX032519">
    <property type="protein sequence ID" value="ANC48619.1"/>
    <property type="molecule type" value="Genomic_DNA"/>
</dbReference>
<feature type="domain" description="Sigma-54 factor interaction" evidence="1">
    <location>
        <begin position="14"/>
        <end position="59"/>
    </location>
</feature>
<dbReference type="InterPro" id="IPR025662">
    <property type="entry name" value="Sigma_54_int_dom_ATP-bd_1"/>
</dbReference>
<keyword evidence="5" id="KW-0067">ATP-binding</keyword>
<evidence type="ECO:0000313" key="14">
    <source>
        <dbReference type="Proteomes" id="UP000234238"/>
    </source>
</evidence>
<dbReference type="PROSITE" id="PS00675">
    <property type="entry name" value="SIGMA54_INTERACT_1"/>
    <property type="match status" value="1"/>
</dbReference>
<dbReference type="Proteomes" id="UP000256244">
    <property type="component" value="Plasmid unnamed4"/>
</dbReference>
<geneLocation type="plasmid" evidence="14">
    <name>p14ec029a</name>
</geneLocation>
<geneLocation type="plasmid" evidence="4">
    <name>pEC28</name>
</geneLocation>
<reference evidence="4" key="5">
    <citation type="submission" date="2016-12" db="EMBL/GenBank/DDBJ databases">
        <title>Detection and Genetic Features of MCR-1-Producing Plasmid in Human Escherichia coli infection in South Korea.</title>
        <authorList>
            <person name="Kim E.S."/>
            <person name="Chong Y.P."/>
            <person name="Park S.-J."/>
            <person name="Kim M.-N."/>
            <person name="Kim S.-H."/>
            <person name="Lee S.-O."/>
            <person name="Choi S.-H."/>
            <person name="Woo J.H."/>
            <person name="Kim Y.S."/>
            <person name="Jeong J.-Y."/>
        </authorList>
    </citation>
    <scope>NUCLEOTIDE SEQUENCE</scope>
    <source>
        <strain evidence="4">Ec28</strain>
        <plasmid evidence="4">pEC28</plasmid>
    </source>
</reference>
<evidence type="ECO:0000313" key="7">
    <source>
        <dbReference type="EMBL" id="AYM25368.1"/>
    </source>
</evidence>
<dbReference type="PATRIC" id="fig|562.7417.peg.4029"/>
<keyword evidence="2" id="KW-0614">Plasmid</keyword>
<evidence type="ECO:0000313" key="10">
    <source>
        <dbReference type="EMBL" id="HAJ5152510.1"/>
    </source>
</evidence>
<geneLocation type="plasmid" evidence="2">
    <name>pmcr1_IncI2</name>
</geneLocation>
<dbReference type="EMBL" id="DABGKZ010000044">
    <property type="protein sequence ID" value="HAJ5152510.1"/>
    <property type="molecule type" value="Genomic_DNA"/>
</dbReference>
<evidence type="ECO:0000313" key="3">
    <source>
        <dbReference type="EMBL" id="ANC48619.1"/>
    </source>
</evidence>
<dbReference type="SUPFAM" id="SSF52540">
    <property type="entry name" value="P-loop containing nucleoside triphosphate hydrolases"/>
    <property type="match status" value="1"/>
</dbReference>
<evidence type="ECO:0000313" key="2">
    <source>
        <dbReference type="EMBL" id="AMY28437.1"/>
    </source>
</evidence>
<evidence type="ECO:0000313" key="15">
    <source>
        <dbReference type="Proteomes" id="UP000249482"/>
    </source>
</evidence>
<geneLocation type="plasmid" evidence="5">
    <name>p14EC029a</name>
</geneLocation>
<dbReference type="Pfam" id="PF00158">
    <property type="entry name" value="Sigma54_activat"/>
    <property type="match status" value="1"/>
</dbReference>
<geneLocation type="plasmid" evidence="7">
    <name>pCHL5009T-61.8k-mcr1</name>
</geneLocation>
<dbReference type="EMBL" id="MOKI01000018">
    <property type="protein sequence ID" value="OJR55485.1"/>
    <property type="molecule type" value="Genomic_DNA"/>
</dbReference>
<evidence type="ECO:0000313" key="12">
    <source>
        <dbReference type="EMBL" id="PZT68140.1"/>
    </source>
</evidence>
<reference evidence="9 19" key="13">
    <citation type="submission" date="2019-12" db="EMBL/GenBank/DDBJ databases">
        <authorList>
            <consortium name="NARMS: The National Antimicrobial Resistance Monitoring System"/>
        </authorList>
    </citation>
    <scope>NUCLEOTIDE SEQUENCE [LARGE SCALE GENOMIC DNA]</scope>
    <source>
        <strain evidence="9 19">CVM N19EC0596</strain>
    </source>
</reference>
<evidence type="ECO:0000313" key="16">
    <source>
        <dbReference type="Proteomes" id="UP000256244"/>
    </source>
</evidence>
<dbReference type="EMBL" id="KY405001">
    <property type="protein sequence ID" value="ASD54289.1"/>
    <property type="molecule type" value="Genomic_DNA"/>
</dbReference>
<sequence length="178" mass="20469">MRIKHSNMINMNMNMNMNMMKEAIDVLINSEKHILIIGETGTGKSTLLAELLINDTDVKYFDFCDIYKRHEHLPLLKHHYLCDENFDYFDFLSAPEKTLVLNSVAIGNNLRESKVVQFIVRFIKTARKRGKRLIVVTTPSDGGVQIQNLFDTVISLTRSHDEIGCTVIIPVPELIKYE</sequence>
<dbReference type="InterPro" id="IPR002078">
    <property type="entry name" value="Sigma_54_int"/>
</dbReference>
<reference evidence="8 18" key="9">
    <citation type="submission" date="2018-07" db="EMBL/GenBank/DDBJ databases">
        <title>Genomic analysis of colistin resistant EHEC isolated from cattle in Japan.</title>
        <authorList>
            <person name="Kusumoto M."/>
            <person name="Misumi W."/>
            <person name="Ogura Y."/>
            <person name="Hayashi T."/>
            <person name="Akiba M."/>
        </authorList>
    </citation>
    <scope>NUCLEOTIDE SEQUENCE [LARGE SCALE GENOMIC DNA]</scope>
    <source>
        <strain evidence="8 18">E2863</strain>
        <plasmid evidence="8 18">pE2863-4</plasmid>
    </source>
</reference>
<geneLocation type="plasmid" evidence="8 18">
    <name>pE2863-4</name>
</geneLocation>
<keyword evidence="5" id="KW-0547">Nucleotide-binding</keyword>
<evidence type="ECO:0000313" key="18">
    <source>
        <dbReference type="Proteomes" id="UP000281900"/>
    </source>
</evidence>
<dbReference type="EMBL" id="CP024142">
    <property type="protein sequence ID" value="AUK03764.1"/>
    <property type="molecule type" value="Genomic_DNA"/>
</dbReference>
<reference evidence="6 16" key="10">
    <citation type="submission" date="2018-08" db="EMBL/GenBank/DDBJ databases">
        <title>Complete genome sequencing and genomic characterization of five Escherichia coli strains co-producing MCR-1 and ESBLs from different origins in China.</title>
        <authorList>
            <person name="Bai L."/>
        </authorList>
    </citation>
    <scope>NUCLEOTIDE SEQUENCE [LARGE SCALE GENOMIC DNA]</scope>
    <source>
        <strain evidence="6">Cq9</strain>
        <strain evidence="16">cq9</strain>
        <plasmid evidence="16">Plasmid unnamed4</plasmid>
        <plasmid evidence="6">unnamed4</plasmid>
    </source>
</reference>
<reference evidence="5 14" key="6">
    <citation type="submission" date="2017-10" db="EMBL/GenBank/DDBJ databases">
        <title>mcr-1 positive E.coli isolates in China.</title>
        <authorList>
            <person name="Li B."/>
            <person name="Wang X."/>
        </authorList>
    </citation>
    <scope>NUCLEOTIDE SEQUENCE [LARGE SCALE GENOMIC DNA]</scope>
    <source>
        <strain evidence="5 14">14EC029</strain>
        <plasmid evidence="5">p14EC029a</plasmid>
        <plasmid evidence="14">p14ec029a</plasmid>
    </source>
</reference>
<dbReference type="GO" id="GO:0005524">
    <property type="term" value="F:ATP binding"/>
    <property type="evidence" value="ECO:0007669"/>
    <property type="project" value="UniProtKB-KW"/>
</dbReference>
<geneLocation type="plasmid" evidence="6">
    <name>unnamed4</name>
</geneLocation>
<evidence type="ECO:0000313" key="5">
    <source>
        <dbReference type="EMBL" id="AUK03764.1"/>
    </source>
</evidence>
<dbReference type="InterPro" id="IPR027417">
    <property type="entry name" value="P-loop_NTPase"/>
</dbReference>
<dbReference type="Proteomes" id="UP000281900">
    <property type="component" value="Plasmid pE2863-4"/>
</dbReference>
<dbReference type="Gene3D" id="3.40.50.300">
    <property type="entry name" value="P-loop containing nucleotide triphosphate hydrolases"/>
    <property type="match status" value="1"/>
</dbReference>
<evidence type="ECO:0000313" key="11">
    <source>
        <dbReference type="EMBL" id="OJR55485.1"/>
    </source>
</evidence>
<name>A0A159X5Q0_ECOLX</name>
<proteinExistence type="predicted"/>
<dbReference type="GO" id="GO:0006355">
    <property type="term" value="P:regulation of DNA-templated transcription"/>
    <property type="evidence" value="ECO:0007669"/>
    <property type="project" value="InterPro"/>
</dbReference>
<dbReference type="EMBL" id="AP018806">
    <property type="protein sequence ID" value="BBF57111.1"/>
    <property type="molecule type" value="Genomic_DNA"/>
</dbReference>
<dbReference type="EMBL" id="CP031550">
    <property type="protein sequence ID" value="AXO10619.1"/>
    <property type="molecule type" value="Genomic_DNA"/>
</dbReference>
<dbReference type="Proteomes" id="UP000234238">
    <property type="component" value="Plasmid p14EC029a"/>
</dbReference>
<reference evidence="10" key="7">
    <citation type="journal article" date="2018" name="Genome Biol.">
        <title>SKESA: strategic k-mer extension for scrupulous assemblies.</title>
        <authorList>
            <person name="Souvorov A."/>
            <person name="Agarwala R."/>
            <person name="Lipman D.J."/>
        </authorList>
    </citation>
    <scope>NUCLEOTIDE SEQUENCE [LARGE SCALE GENOMIC DNA]</scope>
    <source>
        <strain evidence="10">Ecoli[ST-219]</strain>
        <strain>ecoli[ST-219]</strain>
    </source>
</reference>
<organism evidence="2">
    <name type="scientific">Escherichia coli</name>
    <dbReference type="NCBI Taxonomy" id="562"/>
    <lineage>
        <taxon>Bacteria</taxon>
        <taxon>Pseudomonadati</taxon>
        <taxon>Pseudomonadota</taxon>
        <taxon>Gammaproteobacteria</taxon>
        <taxon>Enterobacterales</taxon>
        <taxon>Enterobacteriaceae</taxon>
        <taxon>Escherichia</taxon>
    </lineage>
</organism>
<dbReference type="Proteomes" id="UP000270045">
    <property type="component" value="Plasmid pCHL5009T-61.8k-mcr1"/>
</dbReference>
<geneLocation type="plasmid" evidence="3">
    <name>pAF23</name>
</geneLocation>
<dbReference type="EMBL" id="AASWKX010000047">
    <property type="protein sequence ID" value="EFH6168098.1"/>
    <property type="molecule type" value="Genomic_DNA"/>
</dbReference>
<evidence type="ECO:0000313" key="9">
    <source>
        <dbReference type="EMBL" id="EFH6168098.1"/>
    </source>
</evidence>
<reference evidence="10" key="12">
    <citation type="submission" date="2019-11" db="EMBL/GenBank/DDBJ databases">
        <authorList>
            <consortium name="NCBI Pathogen Detection Project"/>
        </authorList>
    </citation>
    <scope>NUCLEOTIDE SEQUENCE</scope>
    <source>
        <strain evidence="10">Ecoli[ST-219]</strain>
    </source>
</reference>
<gene>
    <name evidence="11" type="ORF">BK383_08465</name>
    <name evidence="5" type="ORF">CR538_26020</name>
    <name evidence="7" type="ORF">D9C02_26420</name>
    <name evidence="12" type="ORF">DNQ45_00545</name>
    <name evidence="6" type="ORF">DS732_31340</name>
    <name evidence="8" type="ORF">E2863_05710</name>
    <name evidence="4" type="ORF">EC28-160218_new_1_00046</name>
    <name evidence="9" type="ORF">GAJ12_24110</name>
    <name evidence="10" type="ORF">HLZ50_21130</name>
</gene>
<reference evidence="12 15" key="8">
    <citation type="submission" date="2018-06" db="EMBL/GenBank/DDBJ databases">
        <title>Draft genome sequence of mcr-1-harboring Escherichia coli isolated from wound infection of a hospitalized patient, in Bolivia.</title>
        <authorList>
            <person name="Munoz M.E."/>
            <person name="Moura Q."/>
            <person name="Ventura P.R.M."/>
            <person name="Bustos L.R."/>
            <person name="Ovando B.G."/>
            <person name="Terrazas D.I.V."/>
            <person name="Yarhui N.B."/>
            <person name="Cerdeira L."/>
            <person name="Lincopan N."/>
        </authorList>
    </citation>
    <scope>NUCLEOTIDE SEQUENCE [LARGE SCALE GENOMIC DNA]</scope>
    <source>
        <strain evidence="12 15">EcMLT</strain>
    </source>
</reference>
<evidence type="ECO:0000313" key="8">
    <source>
        <dbReference type="EMBL" id="BBF57111.1"/>
    </source>
</evidence>
<reference evidence="2" key="1">
    <citation type="journal article" date="2016" name="Antimicrob. Agents Chemother.">
        <title>Complete sequences of mcr-1-harboring plasmids from extended spectrum beta-lactamase (ESBL)- and carbapenemase-producing Enterobacteriaceae (CPE).</title>
        <authorList>
            <person name="Li A."/>
            <person name="Yang Y."/>
            <person name="Miao M."/>
            <person name="Chavda K.D."/>
            <person name="Mediavilla J.R."/>
            <person name="Xie X."/>
            <person name="Feng P."/>
            <person name="Tang Y.W."/>
            <person name="Kreiswirth B.N."/>
            <person name="Chen L."/>
            <person name="Du H."/>
        </authorList>
    </citation>
    <scope>NUCLEOTIDE SEQUENCE</scope>
    <source>
        <strain evidence="2">SZ02</strain>
        <plasmid evidence="2">pmcr1_IncI2</plasmid>
    </source>
</reference>
<reference evidence="2" key="2">
    <citation type="journal article" date="2016" name="Lancet Infect. Dis.">
        <title>Emergence of the mcr-1 colistin resistance gene in carbapenem-resistant Enterobacteriaceae.</title>
        <authorList>
            <person name="Du H."/>
            <person name="Chen L."/>
            <person name="Tang Y.W."/>
            <person name="Kreiswirth B.N."/>
        </authorList>
    </citation>
    <scope>NUCLEOTIDE SEQUENCE</scope>
    <source>
        <strain evidence="2">SZ02</strain>
        <plasmid evidence="2">pmcr1_IncI2</plasmid>
    </source>
</reference>
<reference evidence="11 13" key="4">
    <citation type="submission" date="2016-10" db="EMBL/GenBank/DDBJ databases">
        <title>Comprehensive resistome analysis reveals the prevalence of NDM and MCR-1 in Chinese poultry production.</title>
        <authorList>
            <person name="Wang Y."/>
            <person name="Zhang R."/>
            <person name="Li J."/>
            <person name="Wu Z."/>
            <person name="Wenjuan Y."/>
            <person name="Schwarz S."/>
            <person name="Tyrrell J."/>
            <person name="Zheng Y."/>
            <person name="Wang S."/>
            <person name="Shen Z."/>
            <person name="Liu Z."/>
            <person name="Lei L."/>
            <person name="Li M."/>
            <person name="Zhang Q."/>
            <person name="Wu C."/>
            <person name="Zhang Q."/>
            <person name="Wu Y."/>
            <person name="Walsh T."/>
            <person name="Shen J."/>
        </authorList>
    </citation>
    <scope>NUCLEOTIDE SEQUENCE [LARGE SCALE GENOMIC DNA]</scope>
    <source>
        <strain evidence="11 13">570</strain>
    </source>
</reference>
<evidence type="ECO:0000313" key="13">
    <source>
        <dbReference type="Proteomes" id="UP000184277"/>
    </source>
</evidence>
<dbReference type="Proteomes" id="UP000249482">
    <property type="component" value="Unassembled WGS sequence"/>
</dbReference>
<evidence type="ECO:0000313" key="6">
    <source>
        <dbReference type="EMBL" id="AXO10619.1"/>
    </source>
</evidence>